<feature type="non-terminal residue" evidence="1">
    <location>
        <position position="1"/>
    </location>
</feature>
<dbReference type="AlphaFoldDB" id="A0AA35QTK7"/>
<accession>A0AA35QTK7</accession>
<evidence type="ECO:0000313" key="2">
    <source>
        <dbReference type="Proteomes" id="UP001174909"/>
    </source>
</evidence>
<reference evidence="1" key="1">
    <citation type="submission" date="2023-03" db="EMBL/GenBank/DDBJ databases">
        <authorList>
            <person name="Steffen K."/>
            <person name="Cardenas P."/>
        </authorList>
    </citation>
    <scope>NUCLEOTIDE SEQUENCE</scope>
</reference>
<name>A0AA35QTK7_GEOBA</name>
<evidence type="ECO:0000313" key="1">
    <source>
        <dbReference type="EMBL" id="CAI7991543.1"/>
    </source>
</evidence>
<gene>
    <name evidence="1" type="ORF">GBAR_LOCUS772</name>
</gene>
<dbReference type="EMBL" id="CASHTH010000121">
    <property type="protein sequence ID" value="CAI7991543.1"/>
    <property type="molecule type" value="Genomic_DNA"/>
</dbReference>
<sequence>MFNVPASSEKSGRYGVSCTGSYYYLPDNKWFPAQVEKAITLRFEQLPKIELVGQKGKTVYFPHTNETGYFFTDVFSTSDIVTVDIV</sequence>
<protein>
    <submittedName>
        <fullName evidence="1">Uncharacterized protein</fullName>
    </submittedName>
</protein>
<comment type="caution">
    <text evidence="1">The sequence shown here is derived from an EMBL/GenBank/DDBJ whole genome shotgun (WGS) entry which is preliminary data.</text>
</comment>
<organism evidence="1 2">
    <name type="scientific">Geodia barretti</name>
    <name type="common">Barrett's horny sponge</name>
    <dbReference type="NCBI Taxonomy" id="519541"/>
    <lineage>
        <taxon>Eukaryota</taxon>
        <taxon>Metazoa</taxon>
        <taxon>Porifera</taxon>
        <taxon>Demospongiae</taxon>
        <taxon>Heteroscleromorpha</taxon>
        <taxon>Tetractinellida</taxon>
        <taxon>Astrophorina</taxon>
        <taxon>Geodiidae</taxon>
        <taxon>Geodia</taxon>
    </lineage>
</organism>
<proteinExistence type="predicted"/>
<keyword evidence="2" id="KW-1185">Reference proteome</keyword>
<dbReference type="Proteomes" id="UP001174909">
    <property type="component" value="Unassembled WGS sequence"/>
</dbReference>